<evidence type="ECO:0000313" key="1">
    <source>
        <dbReference type="EMBL" id="AIE84774.1"/>
    </source>
</evidence>
<accession>A0A068NT17</accession>
<dbReference type="EMBL" id="CP007139">
    <property type="protein sequence ID" value="AIE84774.1"/>
    <property type="molecule type" value="Genomic_DNA"/>
</dbReference>
<keyword evidence="2" id="KW-1185">Reference proteome</keyword>
<dbReference type="HOGENOM" id="CLU_1092855_0_0_0"/>
<dbReference type="AlphaFoldDB" id="A0A068NT17"/>
<protein>
    <recommendedName>
        <fullName evidence="3">HNH endonuclease 5 domain-containing protein</fullName>
    </recommendedName>
</protein>
<dbReference type="Proteomes" id="UP000027982">
    <property type="component" value="Chromosome"/>
</dbReference>
<evidence type="ECO:0008006" key="3">
    <source>
        <dbReference type="Google" id="ProtNLM"/>
    </source>
</evidence>
<organism evidence="1 2">
    <name type="scientific">Fimbriimonas ginsengisoli Gsoil 348</name>
    <dbReference type="NCBI Taxonomy" id="661478"/>
    <lineage>
        <taxon>Bacteria</taxon>
        <taxon>Bacillati</taxon>
        <taxon>Armatimonadota</taxon>
        <taxon>Fimbriimonadia</taxon>
        <taxon>Fimbriimonadales</taxon>
        <taxon>Fimbriimonadaceae</taxon>
        <taxon>Fimbriimonas</taxon>
    </lineage>
</organism>
<gene>
    <name evidence="1" type="ORF">OP10G_1406</name>
</gene>
<proteinExistence type="predicted"/>
<reference evidence="1 2" key="1">
    <citation type="journal article" date="2014" name="PLoS ONE">
        <title>The first complete genome sequence of the class fimbriimonadia in the phylum armatimonadetes.</title>
        <authorList>
            <person name="Hu Z.Y."/>
            <person name="Wang Y.Z."/>
            <person name="Im W.T."/>
            <person name="Wang S.Y."/>
            <person name="Zhao G.P."/>
            <person name="Zheng H.J."/>
            <person name="Quan Z.X."/>
        </authorList>
    </citation>
    <scope>NUCLEOTIDE SEQUENCE [LARGE SCALE GENOMIC DNA]</scope>
    <source>
        <strain evidence="1">Gsoil 348</strain>
    </source>
</reference>
<evidence type="ECO:0000313" key="2">
    <source>
        <dbReference type="Proteomes" id="UP000027982"/>
    </source>
</evidence>
<dbReference type="eggNOG" id="ENOG502ZBIZ">
    <property type="taxonomic scope" value="Bacteria"/>
</dbReference>
<sequence length="239" mass="27284">MPPQSAFNKQTARIETFEEAMQHHPLDPTGGKIKQGGVGLHTLCTDCNSKTGALYVNEYTSWANQAAQLLGLDDSPKEPQVFKGYPGRFLKQVVTLFMSVDHPRLIQRHPDFYHYLMLKNRTRLPRGIRIYAYLNPSTKGRTSNNQAITNIETHKHFFFLEFAFFPFGFVLTEKSPPPDDRLVDITELARYSYDDYAELPLFLPSFPVISQFAGIYHPMDEVRNIRKPVQDGDEDSGPA</sequence>
<dbReference type="KEGG" id="fgi:OP10G_1406"/>
<name>A0A068NT17_FIMGI</name>